<dbReference type="KEGG" id="pseg:D3H65_14830"/>
<gene>
    <name evidence="1" type="ORF">D3H65_14830</name>
</gene>
<dbReference type="EMBL" id="CP032157">
    <property type="protein sequence ID" value="AXY75176.1"/>
    <property type="molecule type" value="Genomic_DNA"/>
</dbReference>
<dbReference type="Proteomes" id="UP000263900">
    <property type="component" value="Chromosome"/>
</dbReference>
<dbReference type="AlphaFoldDB" id="A0A3B7MQC3"/>
<dbReference type="RefSeq" id="WP_119051057.1">
    <property type="nucleotide sequence ID" value="NZ_CP032157.1"/>
</dbReference>
<protein>
    <submittedName>
        <fullName evidence="1">Uncharacterized protein</fullName>
    </submittedName>
</protein>
<organism evidence="1 2">
    <name type="scientific">Paraflavitalea soli</name>
    <dbReference type="NCBI Taxonomy" id="2315862"/>
    <lineage>
        <taxon>Bacteria</taxon>
        <taxon>Pseudomonadati</taxon>
        <taxon>Bacteroidota</taxon>
        <taxon>Chitinophagia</taxon>
        <taxon>Chitinophagales</taxon>
        <taxon>Chitinophagaceae</taxon>
        <taxon>Paraflavitalea</taxon>
    </lineage>
</organism>
<keyword evidence="2" id="KW-1185">Reference proteome</keyword>
<proteinExistence type="predicted"/>
<name>A0A3B7MQC3_9BACT</name>
<evidence type="ECO:0000313" key="2">
    <source>
        <dbReference type="Proteomes" id="UP000263900"/>
    </source>
</evidence>
<accession>A0A3B7MQC3</accession>
<reference evidence="1 2" key="1">
    <citation type="submission" date="2018-09" db="EMBL/GenBank/DDBJ databases">
        <title>Genome sequencing of strain 6GH32-13.</title>
        <authorList>
            <person name="Weon H.-Y."/>
            <person name="Heo J."/>
            <person name="Kwon S.-W."/>
        </authorList>
    </citation>
    <scope>NUCLEOTIDE SEQUENCE [LARGE SCALE GENOMIC DNA]</scope>
    <source>
        <strain evidence="1 2">5GH32-13</strain>
    </source>
</reference>
<dbReference type="OrthoDB" id="679086at2"/>
<evidence type="ECO:0000313" key="1">
    <source>
        <dbReference type="EMBL" id="AXY75176.1"/>
    </source>
</evidence>
<sequence>MKQSFSINFKYPFKEKNISIELTGNVTPHHSTPYYIISNIRFKNHPEGPYDAFPEIRIQKRELHGENVWVHMDTQKESELSHIVGQAIDDHLARSTS</sequence>